<dbReference type="EMBL" id="CM039433">
    <property type="protein sequence ID" value="KAI4329266.1"/>
    <property type="molecule type" value="Genomic_DNA"/>
</dbReference>
<name>A0ACB9N2P7_BAUVA</name>
<accession>A0ACB9N2P7</accession>
<sequence length="330" mass="36244">MATQSGERRRRIAERGSDRMALITGQIQNLPPLHPNSPRAPTSSAYHLRYESLSIPIDHGKPSPSTSSSSNLHLRHESLPVSALSRDHPHSMDHSGVDGLKHVATRSVFGIKRETEFPSRNNFNFNSEVEPLIKNFNAKGEVSPAVGNDEDKTKQSEGARAQKAAIDAELHTLKAPNAPVPAEQHALRPQKAIFDMDKLLKLGRLKPSFFSSGELHFCIIASERTRAKFALVIALLIVLFYGISESVEVLRPLCIVLLTDVTIVLSLLLEKASASEAAEGEKVVPNEDGDNWIGAVKLLERALVAYQAMRGFFIDCSVYVVVVICCTSFM</sequence>
<proteinExistence type="predicted"/>
<comment type="caution">
    <text evidence="1">The sequence shown here is derived from an EMBL/GenBank/DDBJ whole genome shotgun (WGS) entry which is preliminary data.</text>
</comment>
<gene>
    <name evidence="1" type="ORF">L6164_021550</name>
</gene>
<dbReference type="Proteomes" id="UP000828941">
    <property type="component" value="Chromosome 8"/>
</dbReference>
<evidence type="ECO:0000313" key="1">
    <source>
        <dbReference type="EMBL" id="KAI4329266.1"/>
    </source>
</evidence>
<protein>
    <submittedName>
        <fullName evidence="1">Uncharacterized protein</fullName>
    </submittedName>
</protein>
<evidence type="ECO:0000313" key="2">
    <source>
        <dbReference type="Proteomes" id="UP000828941"/>
    </source>
</evidence>
<keyword evidence="2" id="KW-1185">Reference proteome</keyword>
<organism evidence="1 2">
    <name type="scientific">Bauhinia variegata</name>
    <name type="common">Purple orchid tree</name>
    <name type="synonym">Phanera variegata</name>
    <dbReference type="NCBI Taxonomy" id="167791"/>
    <lineage>
        <taxon>Eukaryota</taxon>
        <taxon>Viridiplantae</taxon>
        <taxon>Streptophyta</taxon>
        <taxon>Embryophyta</taxon>
        <taxon>Tracheophyta</taxon>
        <taxon>Spermatophyta</taxon>
        <taxon>Magnoliopsida</taxon>
        <taxon>eudicotyledons</taxon>
        <taxon>Gunneridae</taxon>
        <taxon>Pentapetalae</taxon>
        <taxon>rosids</taxon>
        <taxon>fabids</taxon>
        <taxon>Fabales</taxon>
        <taxon>Fabaceae</taxon>
        <taxon>Cercidoideae</taxon>
        <taxon>Cercideae</taxon>
        <taxon>Bauhiniinae</taxon>
        <taxon>Bauhinia</taxon>
    </lineage>
</organism>
<reference evidence="1 2" key="1">
    <citation type="journal article" date="2022" name="DNA Res.">
        <title>Chromosomal-level genome assembly of the orchid tree Bauhinia variegata (Leguminosae; Cercidoideae) supports the allotetraploid origin hypothesis of Bauhinia.</title>
        <authorList>
            <person name="Zhong Y."/>
            <person name="Chen Y."/>
            <person name="Zheng D."/>
            <person name="Pang J."/>
            <person name="Liu Y."/>
            <person name="Luo S."/>
            <person name="Meng S."/>
            <person name="Qian L."/>
            <person name="Wei D."/>
            <person name="Dai S."/>
            <person name="Zhou R."/>
        </authorList>
    </citation>
    <scope>NUCLEOTIDE SEQUENCE [LARGE SCALE GENOMIC DNA]</scope>
    <source>
        <strain evidence="1">BV-YZ2020</strain>
    </source>
</reference>